<protein>
    <submittedName>
        <fullName evidence="1">Uncharacterized protein</fullName>
    </submittedName>
</protein>
<dbReference type="EMBL" id="MT141496">
    <property type="protein sequence ID" value="QJA63414.1"/>
    <property type="molecule type" value="Genomic_DNA"/>
</dbReference>
<accession>A0A6M3J1E3</accession>
<gene>
    <name evidence="1" type="ORF">MM415B00628_0032</name>
</gene>
<name>A0A6M3J1E3_9ZZZZ</name>
<organism evidence="1">
    <name type="scientific">viral metagenome</name>
    <dbReference type="NCBI Taxonomy" id="1070528"/>
    <lineage>
        <taxon>unclassified sequences</taxon>
        <taxon>metagenomes</taxon>
        <taxon>organismal metagenomes</taxon>
    </lineage>
</organism>
<dbReference type="AlphaFoldDB" id="A0A6M3J1E3"/>
<sequence>MRLPTLPRYIPEGWKALKETPLAVVYGDRANLKAIAYKGKSKKPVWHYRFLKKEDMDKRINELFESCEYWEEMKKQRKLERKKEIEDLRVGDILYSSWGYEQTNIDFYQVVEKKGQTFKIRPIAERRDNMYSHGMACDVKPVRDKFIGEAIARRSLSGRHGYEHLFKTTDEASHYKSWYA</sequence>
<reference evidence="1" key="1">
    <citation type="submission" date="2020-03" db="EMBL/GenBank/DDBJ databases">
        <title>The deep terrestrial virosphere.</title>
        <authorList>
            <person name="Holmfeldt K."/>
            <person name="Nilsson E."/>
            <person name="Simone D."/>
            <person name="Lopez-Fernandez M."/>
            <person name="Wu X."/>
            <person name="de Brujin I."/>
            <person name="Lundin D."/>
            <person name="Andersson A."/>
            <person name="Bertilsson S."/>
            <person name="Dopson M."/>
        </authorList>
    </citation>
    <scope>NUCLEOTIDE SEQUENCE</scope>
    <source>
        <strain evidence="1">MM415B00628</strain>
    </source>
</reference>
<proteinExistence type="predicted"/>
<evidence type="ECO:0000313" key="1">
    <source>
        <dbReference type="EMBL" id="QJA63414.1"/>
    </source>
</evidence>